<dbReference type="EMBL" id="CP021434">
    <property type="protein sequence ID" value="ARU63706.1"/>
    <property type="molecule type" value="Genomic_DNA"/>
</dbReference>
<dbReference type="InterPro" id="IPR038763">
    <property type="entry name" value="DHH_sf"/>
</dbReference>
<dbReference type="Pfam" id="PF02272">
    <property type="entry name" value="DHHA1"/>
    <property type="match status" value="1"/>
</dbReference>
<dbReference type="Pfam" id="PF01368">
    <property type="entry name" value="DHH"/>
    <property type="match status" value="1"/>
</dbReference>
<dbReference type="GO" id="GO:0008409">
    <property type="term" value="F:5'-3' exonuclease activity"/>
    <property type="evidence" value="ECO:0007669"/>
    <property type="project" value="InterPro"/>
</dbReference>
<feature type="domain" description="DDH" evidence="6">
    <location>
        <begin position="82"/>
        <end position="226"/>
    </location>
</feature>
<evidence type="ECO:0000313" key="10">
    <source>
        <dbReference type="EMBL" id="ARU63706.1"/>
    </source>
</evidence>
<dbReference type="AlphaFoldDB" id="A0A1Y0IV88"/>
<dbReference type="Pfam" id="PF17768">
    <property type="entry name" value="RecJ_OB"/>
    <property type="match status" value="1"/>
</dbReference>
<dbReference type="InterPro" id="IPR051673">
    <property type="entry name" value="SSDNA_exonuclease_RecJ"/>
</dbReference>
<dbReference type="PANTHER" id="PTHR30255:SF2">
    <property type="entry name" value="SINGLE-STRANDED-DNA-SPECIFIC EXONUCLEASE RECJ"/>
    <property type="match status" value="1"/>
</dbReference>
<reference evidence="11" key="1">
    <citation type="submission" date="2017-05" db="EMBL/GenBank/DDBJ databases">
        <authorList>
            <person name="Sung H."/>
        </authorList>
    </citation>
    <scope>NUCLEOTIDE SEQUENCE [LARGE SCALE GENOMIC DNA]</scope>
    <source>
        <strain evidence="11">AR23208</strain>
    </source>
</reference>
<dbReference type="InterPro" id="IPR004610">
    <property type="entry name" value="RecJ"/>
</dbReference>
<keyword evidence="11" id="KW-1185">Reference proteome</keyword>
<evidence type="ECO:0000256" key="5">
    <source>
        <dbReference type="ARBA" id="ARBA00022839"/>
    </source>
</evidence>
<dbReference type="InterPro" id="IPR001667">
    <property type="entry name" value="DDH_dom"/>
</dbReference>
<feature type="domain" description="DHHA1" evidence="7">
    <location>
        <begin position="345"/>
        <end position="439"/>
    </location>
</feature>
<dbReference type="InterPro" id="IPR003156">
    <property type="entry name" value="DHHA1_dom"/>
</dbReference>
<sequence length="794" mass="88979">MMQQTKRWVVSEAADTDVQKLAEALGVPPILAKLLWRRGIRSTETAQRFLYPGLSGFYDPFLMKDMDKTVERIRRAIDAQEQVMVYGDYDADGATATSILYLALRELGAQVDYYIPDRFSEGYGLNGPAIEQAKEKGYGLVITVDNGISAVEQVALANSLGLDLIVTDHHTPPEVLPDAYAILNPKQPGCTYPDSMLAGVGVVLKLVQALYGRLPDEFLDLAALGTVADLAPLQDENRLITLFGLEKMNESPRMGIKALIEAAGLTEKKITAGHIGFSFGPRINASGRLDSATYAVELLTTEDPVKAGELAQFLEDRNQERQALCETIFEEAAELIEANRHWLDGRVLVVASRGWNEGVIGIVASRIVERYHRPTLVFSISDEKCKASARSIAGFDLYAALTRCADLLDHYGGHKMAAGLSLQEDRLDELRARLNEIAAEVLTEADMTPALDIDMEVDLRDVDLRLVEQIQALAPFGFGNPSPRFAVRGLALESTRVVGKDAAHLQLRVRQNGRQLDCIAFRRSEEQHLLDALASIDLAGELAVNEWRGRQSLQMVLGDWRPSPLQSFDSRGCRDKFAWLEVRKEELTVLCFQKNNVEEIEKRLFGYPWNEGKYRLYHVELSGEWRHVAGEDEPTENVVYYDLPAHIETFVNSLQALIPTQRIHFIQGDSDQNWLRQAMFDGLPEREAFAYVFRVLRQQGQGTVEQLLSVMQGPLNPVSLTHILKVFTELGFANHQDDTYYVIMDAPKRALTESQHYQEQEKRVQALKHVGDLLLSASSDTMRQWLAEHMAVRA</sequence>
<comment type="similarity">
    <text evidence="1">Belongs to the RecJ family.</text>
</comment>
<proteinExistence type="inferred from homology"/>
<evidence type="ECO:0000259" key="7">
    <source>
        <dbReference type="Pfam" id="PF02272"/>
    </source>
</evidence>
<accession>A0A1Y0IV88</accession>
<dbReference type="InterPro" id="IPR041122">
    <property type="entry name" value="RecJ_OB"/>
</dbReference>
<name>A0A1Y0IV88_9BACL</name>
<keyword evidence="3" id="KW-0540">Nuclease</keyword>
<dbReference type="GO" id="GO:0006281">
    <property type="term" value="P:DNA repair"/>
    <property type="evidence" value="ECO:0007669"/>
    <property type="project" value="InterPro"/>
</dbReference>
<evidence type="ECO:0000256" key="1">
    <source>
        <dbReference type="ARBA" id="ARBA00005915"/>
    </source>
</evidence>
<feature type="domain" description="Single-stranded-DNA-specific exonuclease RecJ C-terminal" evidence="8">
    <location>
        <begin position="566"/>
        <end position="786"/>
    </location>
</feature>
<dbReference type="Proteomes" id="UP000195437">
    <property type="component" value="Chromosome"/>
</dbReference>
<dbReference type="RefSeq" id="WP_087459038.1">
    <property type="nucleotide sequence ID" value="NZ_CP021434.1"/>
</dbReference>
<feature type="domain" description="RecJ OB" evidence="9">
    <location>
        <begin position="453"/>
        <end position="558"/>
    </location>
</feature>
<evidence type="ECO:0000259" key="8">
    <source>
        <dbReference type="Pfam" id="PF10141"/>
    </source>
</evidence>
<dbReference type="InterPro" id="IPR018779">
    <property type="entry name" value="RecJ_C"/>
</dbReference>
<dbReference type="Pfam" id="PF10141">
    <property type="entry name" value="ssDNA-exonuc_C"/>
    <property type="match status" value="1"/>
</dbReference>
<dbReference type="KEGG" id="tum:CBW65_23790"/>
<keyword evidence="4" id="KW-0378">Hydrolase</keyword>
<dbReference type="Gene3D" id="3.10.310.30">
    <property type="match status" value="1"/>
</dbReference>
<evidence type="ECO:0000256" key="2">
    <source>
        <dbReference type="ARBA" id="ARBA00019841"/>
    </source>
</evidence>
<dbReference type="GO" id="GO:0003676">
    <property type="term" value="F:nucleic acid binding"/>
    <property type="evidence" value="ECO:0007669"/>
    <property type="project" value="InterPro"/>
</dbReference>
<dbReference type="Gene3D" id="3.90.1640.30">
    <property type="match status" value="1"/>
</dbReference>
<protein>
    <recommendedName>
        <fullName evidence="2">Single-stranded-DNA-specific exonuclease RecJ</fullName>
    </recommendedName>
</protein>
<organism evidence="10 11">
    <name type="scientific">Tumebacillus avium</name>
    <dbReference type="NCBI Taxonomy" id="1903704"/>
    <lineage>
        <taxon>Bacteria</taxon>
        <taxon>Bacillati</taxon>
        <taxon>Bacillota</taxon>
        <taxon>Bacilli</taxon>
        <taxon>Bacillales</taxon>
        <taxon>Alicyclobacillaceae</taxon>
        <taxon>Tumebacillus</taxon>
    </lineage>
</organism>
<evidence type="ECO:0000259" key="9">
    <source>
        <dbReference type="Pfam" id="PF17768"/>
    </source>
</evidence>
<evidence type="ECO:0000313" key="11">
    <source>
        <dbReference type="Proteomes" id="UP000195437"/>
    </source>
</evidence>
<evidence type="ECO:0000256" key="4">
    <source>
        <dbReference type="ARBA" id="ARBA00022801"/>
    </source>
</evidence>
<dbReference type="OrthoDB" id="9809852at2"/>
<dbReference type="NCBIfam" id="TIGR00644">
    <property type="entry name" value="recJ"/>
    <property type="match status" value="1"/>
</dbReference>
<keyword evidence="5 10" id="KW-0269">Exonuclease</keyword>
<dbReference type="PANTHER" id="PTHR30255">
    <property type="entry name" value="SINGLE-STRANDED-DNA-SPECIFIC EXONUCLEASE RECJ"/>
    <property type="match status" value="1"/>
</dbReference>
<evidence type="ECO:0000259" key="6">
    <source>
        <dbReference type="Pfam" id="PF01368"/>
    </source>
</evidence>
<dbReference type="GO" id="GO:0006310">
    <property type="term" value="P:DNA recombination"/>
    <property type="evidence" value="ECO:0007669"/>
    <property type="project" value="InterPro"/>
</dbReference>
<evidence type="ECO:0000256" key="3">
    <source>
        <dbReference type="ARBA" id="ARBA00022722"/>
    </source>
</evidence>
<gene>
    <name evidence="10" type="ORF">CBW65_23790</name>
</gene>
<dbReference type="SUPFAM" id="SSF64182">
    <property type="entry name" value="DHH phosphoesterases"/>
    <property type="match status" value="1"/>
</dbReference>